<proteinExistence type="predicted"/>
<reference evidence="2" key="1">
    <citation type="journal article" date="2022" name="bioRxiv">
        <title>Sequencing and chromosome-scale assembly of the giantPleurodeles waltlgenome.</title>
        <authorList>
            <person name="Brown T."/>
            <person name="Elewa A."/>
            <person name="Iarovenko S."/>
            <person name="Subramanian E."/>
            <person name="Araus A.J."/>
            <person name="Petzold A."/>
            <person name="Susuki M."/>
            <person name="Suzuki K.-i.T."/>
            <person name="Hayashi T."/>
            <person name="Toyoda A."/>
            <person name="Oliveira C."/>
            <person name="Osipova E."/>
            <person name="Leigh N.D."/>
            <person name="Simon A."/>
            <person name="Yun M.H."/>
        </authorList>
    </citation>
    <scope>NUCLEOTIDE SEQUENCE</scope>
    <source>
        <strain evidence="2">20211129_DDA</strain>
        <tissue evidence="2">Liver</tissue>
    </source>
</reference>
<organism evidence="2 3">
    <name type="scientific">Pleurodeles waltl</name>
    <name type="common">Iberian ribbed newt</name>
    <dbReference type="NCBI Taxonomy" id="8319"/>
    <lineage>
        <taxon>Eukaryota</taxon>
        <taxon>Metazoa</taxon>
        <taxon>Chordata</taxon>
        <taxon>Craniata</taxon>
        <taxon>Vertebrata</taxon>
        <taxon>Euteleostomi</taxon>
        <taxon>Amphibia</taxon>
        <taxon>Batrachia</taxon>
        <taxon>Caudata</taxon>
        <taxon>Salamandroidea</taxon>
        <taxon>Salamandridae</taxon>
        <taxon>Pleurodelinae</taxon>
        <taxon>Pleurodeles</taxon>
    </lineage>
</organism>
<comment type="caution">
    <text evidence="2">The sequence shown here is derived from an EMBL/GenBank/DDBJ whole genome shotgun (WGS) entry which is preliminary data.</text>
</comment>
<dbReference type="Proteomes" id="UP001066276">
    <property type="component" value="Chromosome 10"/>
</dbReference>
<feature type="compositionally biased region" description="Basic residues" evidence="1">
    <location>
        <begin position="95"/>
        <end position="108"/>
    </location>
</feature>
<protein>
    <submittedName>
        <fullName evidence="2">Uncharacterized protein</fullName>
    </submittedName>
</protein>
<feature type="region of interest" description="Disordered" evidence="1">
    <location>
        <begin position="23"/>
        <end position="108"/>
    </location>
</feature>
<gene>
    <name evidence="2" type="ORF">NDU88_004502</name>
</gene>
<keyword evidence="3" id="KW-1185">Reference proteome</keyword>
<dbReference type="EMBL" id="JANPWB010000014">
    <property type="protein sequence ID" value="KAJ1099401.1"/>
    <property type="molecule type" value="Genomic_DNA"/>
</dbReference>
<evidence type="ECO:0000313" key="3">
    <source>
        <dbReference type="Proteomes" id="UP001066276"/>
    </source>
</evidence>
<evidence type="ECO:0000256" key="1">
    <source>
        <dbReference type="SAM" id="MobiDB-lite"/>
    </source>
</evidence>
<evidence type="ECO:0000313" key="2">
    <source>
        <dbReference type="EMBL" id="KAJ1099401.1"/>
    </source>
</evidence>
<dbReference type="AlphaFoldDB" id="A0AAV7M7P4"/>
<name>A0AAV7M7P4_PLEWA</name>
<sequence length="108" mass="11421">MLLAELRTAQAISWGKYKQHILSPDVRSGPAYGPKVRSGADEEEVGHQGKRHSPGPVGAFQCSGEAEQDQKEGRAGTGGEDSQGVQKMGGTPGQRRSRGKPKPGRGAR</sequence>
<accession>A0AAV7M7P4</accession>